<dbReference type="AlphaFoldDB" id="A0A370HGS5"/>
<comment type="catalytic activity">
    <reaction evidence="1">
        <text>ATP + H2O = AMP + diphosphate + H(+)</text>
        <dbReference type="Rhea" id="RHEA:14245"/>
        <dbReference type="ChEBI" id="CHEBI:15377"/>
        <dbReference type="ChEBI" id="CHEBI:15378"/>
        <dbReference type="ChEBI" id="CHEBI:30616"/>
        <dbReference type="ChEBI" id="CHEBI:33019"/>
        <dbReference type="ChEBI" id="CHEBI:456215"/>
        <dbReference type="EC" id="3.6.1.8"/>
    </reaction>
</comment>
<comment type="similarity">
    <text evidence="2">Belongs to the nucleoside triphosphate pyrophosphohydrolase family.</text>
</comment>
<dbReference type="InterPro" id="IPR048011">
    <property type="entry name" value="NTP-PPase_MazG-like_C"/>
</dbReference>
<dbReference type="CDD" id="cd11529">
    <property type="entry name" value="NTP-PPase_MazG_Cterm"/>
    <property type="match status" value="1"/>
</dbReference>
<proteinExistence type="inferred from homology"/>
<dbReference type="Proteomes" id="UP000254925">
    <property type="component" value="Unassembled WGS sequence"/>
</dbReference>
<organism evidence="6 7">
    <name type="scientific">Microvirga subterranea</name>
    <dbReference type="NCBI Taxonomy" id="186651"/>
    <lineage>
        <taxon>Bacteria</taxon>
        <taxon>Pseudomonadati</taxon>
        <taxon>Pseudomonadota</taxon>
        <taxon>Alphaproteobacteria</taxon>
        <taxon>Hyphomicrobiales</taxon>
        <taxon>Methylobacteriaceae</taxon>
        <taxon>Microvirga</taxon>
    </lineage>
</organism>
<dbReference type="Gene3D" id="1.10.287.1080">
    <property type="entry name" value="MazG-like"/>
    <property type="match status" value="2"/>
</dbReference>
<dbReference type="GO" id="GO:0046052">
    <property type="term" value="P:UTP catabolic process"/>
    <property type="evidence" value="ECO:0007669"/>
    <property type="project" value="TreeGrafter"/>
</dbReference>
<keyword evidence="7" id="KW-1185">Reference proteome</keyword>
<evidence type="ECO:0000256" key="2">
    <source>
        <dbReference type="ARBA" id="ARBA00061115"/>
    </source>
</evidence>
<dbReference type="InterPro" id="IPR011551">
    <property type="entry name" value="NTP_PyrPHydrolase_MazG"/>
</dbReference>
<name>A0A370HGS5_9HYPH</name>
<feature type="domain" description="NTP pyrophosphohydrolase MazG-like" evidence="5">
    <location>
        <begin position="181"/>
        <end position="240"/>
    </location>
</feature>
<dbReference type="GO" id="GO:0047693">
    <property type="term" value="F:ATP diphosphatase activity"/>
    <property type="evidence" value="ECO:0007669"/>
    <property type="project" value="UniProtKB-EC"/>
</dbReference>
<dbReference type="NCBIfam" id="TIGR00444">
    <property type="entry name" value="mazG"/>
    <property type="match status" value="1"/>
</dbReference>
<dbReference type="SUPFAM" id="SSF101386">
    <property type="entry name" value="all-alpha NTP pyrophosphatases"/>
    <property type="match status" value="2"/>
</dbReference>
<gene>
    <name evidence="6" type="ORF">DES45_10897</name>
</gene>
<dbReference type="EMBL" id="QQBB01000008">
    <property type="protein sequence ID" value="RDI56749.1"/>
    <property type="molecule type" value="Genomic_DNA"/>
</dbReference>
<dbReference type="RefSeq" id="WP_114771710.1">
    <property type="nucleotide sequence ID" value="NZ_QQBB01000008.1"/>
</dbReference>
<evidence type="ECO:0000259" key="5">
    <source>
        <dbReference type="Pfam" id="PF03819"/>
    </source>
</evidence>
<evidence type="ECO:0000256" key="1">
    <source>
        <dbReference type="ARBA" id="ARBA00052141"/>
    </source>
</evidence>
<dbReference type="PANTHER" id="PTHR30522:SF0">
    <property type="entry name" value="NUCLEOSIDE TRIPHOSPHATE PYROPHOSPHOHYDROLASE"/>
    <property type="match status" value="1"/>
</dbReference>
<protein>
    <recommendedName>
        <fullName evidence="4">Nucleoside triphosphate pyrophosphohydrolase</fullName>
        <ecNumber evidence="3">3.6.1.8</ecNumber>
    </recommendedName>
</protein>
<dbReference type="FunFam" id="1.10.287.1080:FF:000001">
    <property type="entry name" value="Nucleoside triphosphate pyrophosphohydrolase"/>
    <property type="match status" value="1"/>
</dbReference>
<dbReference type="InterPro" id="IPR048015">
    <property type="entry name" value="NTP-PPase_MazG-like_N"/>
</dbReference>
<dbReference type="Pfam" id="PF03819">
    <property type="entry name" value="MazG"/>
    <property type="match status" value="2"/>
</dbReference>
<dbReference type="InterPro" id="IPR004518">
    <property type="entry name" value="MazG-like_dom"/>
</dbReference>
<evidence type="ECO:0000256" key="4">
    <source>
        <dbReference type="ARBA" id="ARBA00074799"/>
    </source>
</evidence>
<dbReference type="OrthoDB" id="9808939at2"/>
<dbReference type="GO" id="GO:0006203">
    <property type="term" value="P:dGTP catabolic process"/>
    <property type="evidence" value="ECO:0007669"/>
    <property type="project" value="TreeGrafter"/>
</dbReference>
<dbReference type="EC" id="3.6.1.8" evidence="3"/>
<evidence type="ECO:0000256" key="3">
    <source>
        <dbReference type="ARBA" id="ARBA00066372"/>
    </source>
</evidence>
<dbReference type="GO" id="GO:0006950">
    <property type="term" value="P:response to stress"/>
    <property type="evidence" value="ECO:0007669"/>
    <property type="project" value="UniProtKB-ARBA"/>
</dbReference>
<dbReference type="GO" id="GO:0046047">
    <property type="term" value="P:TTP catabolic process"/>
    <property type="evidence" value="ECO:0007669"/>
    <property type="project" value="TreeGrafter"/>
</dbReference>
<accession>A0A370HGS5</accession>
<dbReference type="GO" id="GO:0046076">
    <property type="term" value="P:dTTP catabolic process"/>
    <property type="evidence" value="ECO:0007669"/>
    <property type="project" value="TreeGrafter"/>
</dbReference>
<dbReference type="NCBIfam" id="NF007113">
    <property type="entry name" value="PRK09562.1"/>
    <property type="match status" value="1"/>
</dbReference>
<dbReference type="FunFam" id="1.10.287.1080:FF:000003">
    <property type="entry name" value="Nucleoside triphosphate pyrophosphohydrolase"/>
    <property type="match status" value="1"/>
</dbReference>
<dbReference type="CDD" id="cd11528">
    <property type="entry name" value="NTP-PPase_MazG_Nterm"/>
    <property type="match status" value="1"/>
</dbReference>
<comment type="caution">
    <text evidence="6">The sequence shown here is derived from an EMBL/GenBank/DDBJ whole genome shotgun (WGS) entry which is preliminary data.</text>
</comment>
<dbReference type="PANTHER" id="PTHR30522">
    <property type="entry name" value="NUCLEOSIDE TRIPHOSPHATE PYROPHOSPHOHYDROLASE"/>
    <property type="match status" value="1"/>
</dbReference>
<evidence type="ECO:0000313" key="6">
    <source>
        <dbReference type="EMBL" id="RDI56749.1"/>
    </source>
</evidence>
<reference evidence="6 7" key="1">
    <citation type="submission" date="2018-07" db="EMBL/GenBank/DDBJ databases">
        <title>Genomic Encyclopedia of Type Strains, Phase IV (KMG-IV): sequencing the most valuable type-strain genomes for metagenomic binning, comparative biology and taxonomic classification.</title>
        <authorList>
            <person name="Goeker M."/>
        </authorList>
    </citation>
    <scope>NUCLEOTIDE SEQUENCE [LARGE SCALE GENOMIC DNA]</scope>
    <source>
        <strain evidence="6 7">DSM 14364</strain>
    </source>
</reference>
<feature type="domain" description="NTP pyrophosphohydrolase MazG-like" evidence="5">
    <location>
        <begin position="30"/>
        <end position="103"/>
    </location>
</feature>
<dbReference type="GO" id="GO:0046061">
    <property type="term" value="P:dATP catabolic process"/>
    <property type="evidence" value="ECO:0007669"/>
    <property type="project" value="TreeGrafter"/>
</dbReference>
<sequence>MKPSSDISRLLEIMAALRNPDTGCPWDQEQDFHSIAPYTLEEAYEVVDAIERGDFADLKEELGDLLLQVVFHAQMAAEKSLFAFPDVVEAITRKLIRRHPHVFGDARDLSPDQVKLLWDEIKQEEKAERRLSREKLGQPMQDEERGFLGGIPTTLPALTRAQKLTTKAAKVGFDWPDASQVIDKIHEELEEVKEACSSGDRDKVEDEIGDLLFAVSNLARHYGIDPETALRRTNAKFERRFGAVERALGRKQKSLEAASLDEMEELWVEAKRAEREPRSS</sequence>
<dbReference type="GO" id="GO:0046081">
    <property type="term" value="P:dUTP catabolic process"/>
    <property type="evidence" value="ECO:0007669"/>
    <property type="project" value="TreeGrafter"/>
</dbReference>
<evidence type="ECO:0000313" key="7">
    <source>
        <dbReference type="Proteomes" id="UP000254925"/>
    </source>
</evidence>